<evidence type="ECO:0000313" key="2">
    <source>
        <dbReference type="Proteomes" id="UP001163769"/>
    </source>
</evidence>
<protein>
    <submittedName>
        <fullName evidence="1">Uncharacterized protein</fullName>
    </submittedName>
</protein>
<sequence>MKKFIISYSWQGKFSGGFGNIDATPANGEKFTIDELRAIEDSCEDRTKGDVIILNIMEVASE</sequence>
<keyword evidence="2" id="KW-1185">Reference proteome</keyword>
<proteinExistence type="predicted"/>
<dbReference type="EMBL" id="OP793478">
    <property type="protein sequence ID" value="UZV41019.1"/>
    <property type="molecule type" value="Genomic_DNA"/>
</dbReference>
<reference evidence="1" key="1">
    <citation type="submission" date="2022-11" db="EMBL/GenBank/DDBJ databases">
        <authorList>
            <person name="Hammouda Z.K."/>
            <person name="Abdelsattar A.S."/>
            <person name="Gouda S.M."/>
            <person name="Hakim T.A."/>
            <person name="El-Shibiny A."/>
        </authorList>
    </citation>
    <scope>NUCLEOTIDE SEQUENCE</scope>
</reference>
<name>A0A9E8GBS0_9CAUD</name>
<dbReference type="KEGG" id="vg:79715148"/>
<accession>A0A9E8GBS0</accession>
<dbReference type="Proteomes" id="UP001163769">
    <property type="component" value="Segment"/>
</dbReference>
<dbReference type="GeneID" id="79715148"/>
<evidence type="ECO:0000313" key="1">
    <source>
        <dbReference type="EMBL" id="UZV41019.1"/>
    </source>
</evidence>
<organism evidence="1 2">
    <name type="scientific">Salmonella phage ZCSE9</name>
    <dbReference type="NCBI Taxonomy" id="2996091"/>
    <lineage>
        <taxon>Viruses</taxon>
        <taxon>Duplodnaviria</taxon>
        <taxon>Heunggongvirae</taxon>
        <taxon>Uroviricota</taxon>
        <taxon>Caudoviricetes</taxon>
        <taxon>Sarkviridae</taxon>
        <taxon>Guernseyvirinae</taxon>
        <taxon>Jerseyvirus</taxon>
        <taxon>Jerseyvirus ZCSE9</taxon>
    </lineage>
</organism>
<dbReference type="RefSeq" id="YP_010748377.1">
    <property type="nucleotide sequence ID" value="NC_073212.1"/>
</dbReference>